<accession>A0A1I0TS70</accession>
<protein>
    <submittedName>
        <fullName evidence="2">LGFP repeat-containing protein</fullName>
    </submittedName>
</protein>
<evidence type="ECO:0000313" key="2">
    <source>
        <dbReference type="EMBL" id="SFA54608.1"/>
    </source>
</evidence>
<reference evidence="2 3" key="1">
    <citation type="submission" date="2016-10" db="EMBL/GenBank/DDBJ databases">
        <authorList>
            <person name="de Groot N.N."/>
        </authorList>
    </citation>
    <scope>NUCLEOTIDE SEQUENCE [LARGE SCALE GENOMIC DNA]</scope>
    <source>
        <strain evidence="2 3">DSM 44908</strain>
    </source>
</reference>
<reference evidence="1 4" key="2">
    <citation type="submission" date="2020-06" db="EMBL/GenBank/DDBJ databases">
        <title>Taxonomy, biology and ecology of Rhodococcus bacteria occurring in California pistachio and other woody hosts as revealed by genome sequence analyses.</title>
        <authorList>
            <person name="Gai Y."/>
            <person name="Riely B."/>
        </authorList>
    </citation>
    <scope>NUCLEOTIDE SEQUENCE [LARGE SCALE GENOMIC DNA]</scope>
    <source>
        <strain evidence="1 4">BP-284</strain>
    </source>
</reference>
<dbReference type="EMBL" id="FOJN01000009">
    <property type="protein sequence ID" value="SFA54608.1"/>
    <property type="molecule type" value="Genomic_DNA"/>
</dbReference>
<dbReference type="RefSeq" id="WP_068106393.1">
    <property type="nucleotide sequence ID" value="NZ_CP135915.1"/>
</dbReference>
<evidence type="ECO:0000313" key="4">
    <source>
        <dbReference type="Proteomes" id="UP001520140"/>
    </source>
</evidence>
<evidence type="ECO:0000313" key="3">
    <source>
        <dbReference type="Proteomes" id="UP000182054"/>
    </source>
</evidence>
<dbReference type="Proteomes" id="UP000182054">
    <property type="component" value="Unassembled WGS sequence"/>
</dbReference>
<organism evidence="2 3">
    <name type="scientific">Rhodococcoides kroppenstedtii</name>
    <dbReference type="NCBI Taxonomy" id="293050"/>
    <lineage>
        <taxon>Bacteria</taxon>
        <taxon>Bacillati</taxon>
        <taxon>Actinomycetota</taxon>
        <taxon>Actinomycetes</taxon>
        <taxon>Mycobacteriales</taxon>
        <taxon>Nocardiaceae</taxon>
        <taxon>Rhodococcoides</taxon>
    </lineage>
</organism>
<dbReference type="OrthoDB" id="514320at2"/>
<gene>
    <name evidence="1" type="ORF">HQ605_15115</name>
    <name evidence="2" type="ORF">SAMN05444374_10955</name>
</gene>
<proteinExistence type="predicted"/>
<dbReference type="InterPro" id="IPR013207">
    <property type="entry name" value="LGFP"/>
</dbReference>
<dbReference type="AlphaFoldDB" id="A0A1I0TS70"/>
<sequence length="123" mass="13161">MSVEGAVNSSETYAGLEVFECQFERFALEHPWIGRRTGDLMLAPRGGGLLEFQHATVFALPDGGAHEVHGEILAWYLAHGGPSGTLGYPLSNEKRTPTGHGRYNSFEGGTVGWLPGVGAFLMG</sequence>
<dbReference type="GeneID" id="85486322"/>
<dbReference type="Proteomes" id="UP001520140">
    <property type="component" value="Unassembled WGS sequence"/>
</dbReference>
<keyword evidence="4" id="KW-1185">Reference proteome</keyword>
<evidence type="ECO:0000313" key="1">
    <source>
        <dbReference type="EMBL" id="MBY6322157.1"/>
    </source>
</evidence>
<dbReference type="EMBL" id="JABUKG010000017">
    <property type="protein sequence ID" value="MBY6322157.1"/>
    <property type="molecule type" value="Genomic_DNA"/>
</dbReference>
<name>A0A1I0TS70_9NOCA</name>
<dbReference type="Pfam" id="PF08310">
    <property type="entry name" value="LGFP"/>
    <property type="match status" value="2"/>
</dbReference>